<proteinExistence type="predicted"/>
<reference evidence="2" key="2">
    <citation type="journal article" date="2023" name="Plants (Basel)">
        <title>Annotation of the Turnera subulata (Passifloraceae) Draft Genome Reveals the S-Locus Evolved after the Divergence of Turneroideae from Passifloroideae in a Stepwise Manner.</title>
        <authorList>
            <person name="Henning P.M."/>
            <person name="Roalson E.H."/>
            <person name="Mir W."/>
            <person name="McCubbin A.G."/>
            <person name="Shore J.S."/>
        </authorList>
    </citation>
    <scope>NUCLEOTIDE SEQUENCE</scope>
    <source>
        <strain evidence="2">F60SS</strain>
    </source>
</reference>
<feature type="domain" description="F-box" evidence="1">
    <location>
        <begin position="12"/>
        <end position="68"/>
    </location>
</feature>
<dbReference type="CDD" id="cd22160">
    <property type="entry name" value="F-box_AtFBL13-like"/>
    <property type="match status" value="1"/>
</dbReference>
<dbReference type="InterPro" id="IPR055357">
    <property type="entry name" value="LRR_At1g61320_AtMIF1"/>
</dbReference>
<dbReference type="OrthoDB" id="819270at2759"/>
<comment type="caution">
    <text evidence="2">The sequence shown here is derived from an EMBL/GenBank/DDBJ whole genome shotgun (WGS) entry which is preliminary data.</text>
</comment>
<sequence length="547" mass="62197">MISSQKRQADERDRISQLPDNILHLILSSLQTRDAVRTRVLSKSWDQTWNSFCISDFDLSLTKSWHEVGEARHSMTSASEKSPLNFVHAQLAKQSNHGHRMQRLGLSMCPKLHNPKDSLLHNCIQLALQCGVKELDLNFQCSRLRCHGYVVFLYNILSATTLTSLSLSGCMLSMPRLPGEAISWPSLKVLSLTKIRLHEQNISNLISSSPLLEKFVLVHVAGLRNIQLIGFTKLREVKVIDTLRYIVKTEINAPSLETFWCGFGTRNCQLHVTPAHNIKVLELRNCSVSSEACQELISRCLALKVLIVHNYNWKKIEVSSSKLEVLQLYANGIEEVILDAPCLKSFQYTAQTIPPNFSMCKTSVETAALNLFPNYLSAYRFGRMQEFIGHFNQIKLLKLQFVCGFINFSSVGLKGEPPPSLLGIKHLELEIYSSLDTGDQKKEHRNYEALLDGLFWICHPESLMLTCGLGSNHEFLKVLCKELMDKVERQHSCPYIHQNCWGCKLKDVRIILSGWNEHGKDLTCRTLLDLLPTLGSQKKKISFSFKW</sequence>
<dbReference type="EMBL" id="JAKUCV010003809">
    <property type="protein sequence ID" value="KAJ4837540.1"/>
    <property type="molecule type" value="Genomic_DNA"/>
</dbReference>
<dbReference type="InterPro" id="IPR053781">
    <property type="entry name" value="F-box_AtFBL13-like"/>
</dbReference>
<organism evidence="2 3">
    <name type="scientific">Turnera subulata</name>
    <dbReference type="NCBI Taxonomy" id="218843"/>
    <lineage>
        <taxon>Eukaryota</taxon>
        <taxon>Viridiplantae</taxon>
        <taxon>Streptophyta</taxon>
        <taxon>Embryophyta</taxon>
        <taxon>Tracheophyta</taxon>
        <taxon>Spermatophyta</taxon>
        <taxon>Magnoliopsida</taxon>
        <taxon>eudicotyledons</taxon>
        <taxon>Gunneridae</taxon>
        <taxon>Pentapetalae</taxon>
        <taxon>rosids</taxon>
        <taxon>fabids</taxon>
        <taxon>Malpighiales</taxon>
        <taxon>Passifloraceae</taxon>
        <taxon>Turnera</taxon>
    </lineage>
</organism>
<dbReference type="AlphaFoldDB" id="A0A9Q0JEC4"/>
<protein>
    <recommendedName>
        <fullName evidence="1">F-box domain-containing protein</fullName>
    </recommendedName>
</protein>
<dbReference type="PROSITE" id="PS50181">
    <property type="entry name" value="FBOX"/>
    <property type="match status" value="1"/>
</dbReference>
<dbReference type="SMART" id="SM00256">
    <property type="entry name" value="FBOX"/>
    <property type="match status" value="1"/>
</dbReference>
<dbReference type="InterPro" id="IPR001810">
    <property type="entry name" value="F-box_dom"/>
</dbReference>
<accession>A0A9Q0JEC4</accession>
<keyword evidence="3" id="KW-1185">Reference proteome</keyword>
<evidence type="ECO:0000259" key="1">
    <source>
        <dbReference type="PROSITE" id="PS50181"/>
    </source>
</evidence>
<name>A0A9Q0JEC4_9ROSI</name>
<dbReference type="InterPro" id="IPR053772">
    <property type="entry name" value="At1g61320/At1g61330-like"/>
</dbReference>
<evidence type="ECO:0000313" key="3">
    <source>
        <dbReference type="Proteomes" id="UP001141552"/>
    </source>
</evidence>
<dbReference type="PANTHER" id="PTHR34145:SF28">
    <property type="entry name" value="F-BOX DOMAIN-CONTAINING PROTEIN"/>
    <property type="match status" value="1"/>
</dbReference>
<dbReference type="Gene3D" id="1.20.1280.50">
    <property type="match status" value="1"/>
</dbReference>
<dbReference type="InterPro" id="IPR032675">
    <property type="entry name" value="LRR_dom_sf"/>
</dbReference>
<dbReference type="Pfam" id="PF23622">
    <property type="entry name" value="LRR_At1g61320_AtMIF1"/>
    <property type="match status" value="1"/>
</dbReference>
<dbReference type="PANTHER" id="PTHR34145">
    <property type="entry name" value="OS02G0105600 PROTEIN"/>
    <property type="match status" value="1"/>
</dbReference>
<evidence type="ECO:0000313" key="2">
    <source>
        <dbReference type="EMBL" id="KAJ4837540.1"/>
    </source>
</evidence>
<dbReference type="Pfam" id="PF00646">
    <property type="entry name" value="F-box"/>
    <property type="match status" value="1"/>
</dbReference>
<dbReference type="Proteomes" id="UP001141552">
    <property type="component" value="Unassembled WGS sequence"/>
</dbReference>
<dbReference type="SUPFAM" id="SSF52058">
    <property type="entry name" value="L domain-like"/>
    <property type="match status" value="1"/>
</dbReference>
<dbReference type="InterPro" id="IPR036047">
    <property type="entry name" value="F-box-like_dom_sf"/>
</dbReference>
<gene>
    <name evidence="2" type="ORF">Tsubulata_028090</name>
</gene>
<dbReference type="Gene3D" id="3.80.10.10">
    <property type="entry name" value="Ribonuclease Inhibitor"/>
    <property type="match status" value="1"/>
</dbReference>
<dbReference type="SUPFAM" id="SSF81383">
    <property type="entry name" value="F-box domain"/>
    <property type="match status" value="1"/>
</dbReference>
<reference evidence="2" key="1">
    <citation type="submission" date="2022-02" db="EMBL/GenBank/DDBJ databases">
        <authorList>
            <person name="Henning P.M."/>
            <person name="McCubbin A.G."/>
            <person name="Shore J.S."/>
        </authorList>
    </citation>
    <scope>NUCLEOTIDE SEQUENCE</scope>
    <source>
        <strain evidence="2">F60SS</strain>
        <tissue evidence="2">Leaves</tissue>
    </source>
</reference>